<keyword evidence="4" id="KW-1185">Reference proteome</keyword>
<reference evidence="3" key="1">
    <citation type="submission" date="2021-02" db="EMBL/GenBank/DDBJ databases">
        <title>First Annotated Genome of the Yellow-green Alga Tribonema minus.</title>
        <authorList>
            <person name="Mahan K.M."/>
        </authorList>
    </citation>
    <scope>NUCLEOTIDE SEQUENCE</scope>
    <source>
        <strain evidence="3">UTEX B ZZ1240</strain>
    </source>
</reference>
<feature type="region of interest" description="Disordered" evidence="1">
    <location>
        <begin position="24"/>
        <end position="44"/>
    </location>
</feature>
<evidence type="ECO:0000313" key="3">
    <source>
        <dbReference type="EMBL" id="KAG5181688.1"/>
    </source>
</evidence>
<dbReference type="InterPro" id="IPR027417">
    <property type="entry name" value="P-loop_NTPase"/>
</dbReference>
<gene>
    <name evidence="3" type="ORF">JKP88DRAFT_320751</name>
</gene>
<dbReference type="AlphaFoldDB" id="A0A836CE12"/>
<dbReference type="Proteomes" id="UP000664859">
    <property type="component" value="Unassembled WGS sequence"/>
</dbReference>
<evidence type="ECO:0000313" key="4">
    <source>
        <dbReference type="Proteomes" id="UP000664859"/>
    </source>
</evidence>
<sequence>MAQLDRNVVLEILQSSNLREPLLQGNTHQWSQSSGSGGGGGGDRPSLCHLYASPLVKDVEGGLEPVDKLQYEIERRQLQTVLAHSNRALEFRSEVATPKAFLRNLTRCAVLHFTGHGEPGALTLEDEVGKQQLVEERKLRQWVSGKFKLTLKSASSLLKLVVLSRGQVGKQQLVEERKLWQWVSGKFTPEVCIFNIEVWCFFSREQVGKQQLVEERKLRQWVSGKDSIPRLVFISACYSETVASGFLSAGVPHVVAVCKDHTVKDREAVSFMNAFYEMLLSGDSVRQAFNKARDVLGLAAESHQEAAKFRLLPEDAAHDERPMRGVSIGPYTDATRPPAPSTMVAAAGYFSGREINVQALVDAVQRQVARAVCVAGPSGVGKTQYFNGREINVQALVDAVQRQVARVVCVAGPSGVGKTQIAVCMAVPSGVGTTQVTAAPPDLPPSDPGPAAIAAALNFPLPPPPFNVEEALVEGVVLKLGAELGPGTGSGRPVLLVLDGCSPWLVRGALTLRAFVDRLLEVAALRRLCVVTTCIRPVGAQGERVINLEPLDDVRAAEVFCKAAPRAYSPAELMDGHGTMVADLNLVFSRGQIVSLLKGNPGAIVAVTQSLHERNLLRDASFIRARLIPEKLATLAARDAKFKLELDDAHPPPPDADPPPPTPPLVVNTRPPPPPADVRKLHGQQVWASVRRRASAVAVNGAVVNGWQNGSPSSTSSSSSSSWAPTWGQLCELGIVDYFRLRLGTSRPPTPEDLAFLGKSGKIWDPFAAPRAPHAVVQHAAFFESFWPWLWAAVRLLRASGLWCPSEGVGSPGRDVPALPRFILGLSDGLADRVLYGSVPGTFLFRISTSMLSTLVICHIKYVCDCDASDASGVYRVQVNAGFRTYNTLQDLVVDQSSLTALYPDEPKHAAMQRLTSSSGHTSSSTSSSGDAPRAAQPAPPLALPLQVALPRRQSLVTACDSAADDPP</sequence>
<dbReference type="InterPro" id="IPR024983">
    <property type="entry name" value="CHAT_dom"/>
</dbReference>
<feature type="compositionally biased region" description="Low complexity" evidence="1">
    <location>
        <begin position="916"/>
        <end position="937"/>
    </location>
</feature>
<dbReference type="OrthoDB" id="10003345at2759"/>
<evidence type="ECO:0000256" key="1">
    <source>
        <dbReference type="SAM" id="MobiDB-lite"/>
    </source>
</evidence>
<dbReference type="SUPFAM" id="SSF55550">
    <property type="entry name" value="SH2 domain"/>
    <property type="match status" value="1"/>
</dbReference>
<dbReference type="SUPFAM" id="SSF52540">
    <property type="entry name" value="P-loop containing nucleoside triphosphate hydrolases"/>
    <property type="match status" value="1"/>
</dbReference>
<dbReference type="Pfam" id="PF12770">
    <property type="entry name" value="CHAT"/>
    <property type="match status" value="1"/>
</dbReference>
<proteinExistence type="predicted"/>
<feature type="region of interest" description="Disordered" evidence="1">
    <location>
        <begin position="911"/>
        <end position="944"/>
    </location>
</feature>
<comment type="caution">
    <text evidence="3">The sequence shown here is derived from an EMBL/GenBank/DDBJ whole genome shotgun (WGS) entry which is preliminary data.</text>
</comment>
<dbReference type="Gene3D" id="3.30.505.10">
    <property type="entry name" value="SH2 domain"/>
    <property type="match status" value="1"/>
</dbReference>
<name>A0A836CE12_9STRA</name>
<organism evidence="3 4">
    <name type="scientific">Tribonema minus</name>
    <dbReference type="NCBI Taxonomy" id="303371"/>
    <lineage>
        <taxon>Eukaryota</taxon>
        <taxon>Sar</taxon>
        <taxon>Stramenopiles</taxon>
        <taxon>Ochrophyta</taxon>
        <taxon>PX clade</taxon>
        <taxon>Xanthophyceae</taxon>
        <taxon>Tribonematales</taxon>
        <taxon>Tribonemataceae</taxon>
        <taxon>Tribonema</taxon>
    </lineage>
</organism>
<feature type="domain" description="CHAT" evidence="2">
    <location>
        <begin position="206"/>
        <end position="295"/>
    </location>
</feature>
<feature type="region of interest" description="Disordered" evidence="1">
    <location>
        <begin position="646"/>
        <end position="677"/>
    </location>
</feature>
<dbReference type="InterPro" id="IPR036860">
    <property type="entry name" value="SH2_dom_sf"/>
</dbReference>
<evidence type="ECO:0000259" key="2">
    <source>
        <dbReference type="Pfam" id="PF12770"/>
    </source>
</evidence>
<protein>
    <recommendedName>
        <fullName evidence="2">CHAT domain-containing protein</fullName>
    </recommendedName>
</protein>
<feature type="compositionally biased region" description="Pro residues" evidence="1">
    <location>
        <begin position="651"/>
        <end position="676"/>
    </location>
</feature>
<accession>A0A836CE12</accession>
<dbReference type="EMBL" id="JAFCMP010000301">
    <property type="protein sequence ID" value="KAG5181688.1"/>
    <property type="molecule type" value="Genomic_DNA"/>
</dbReference>